<gene>
    <name evidence="3" type="ORF">Cvel_10538</name>
</gene>
<protein>
    <submittedName>
        <fullName evidence="3">Uncharacterized protein</fullName>
    </submittedName>
</protein>
<evidence type="ECO:0000313" key="3">
    <source>
        <dbReference type="EMBL" id="CEM51307.1"/>
    </source>
</evidence>
<dbReference type="AlphaFoldDB" id="A0A0G4I333"/>
<feature type="region of interest" description="Disordered" evidence="2">
    <location>
        <begin position="56"/>
        <end position="75"/>
    </location>
</feature>
<evidence type="ECO:0000256" key="2">
    <source>
        <dbReference type="SAM" id="MobiDB-lite"/>
    </source>
</evidence>
<proteinExistence type="predicted"/>
<sequence length="154" mass="17235">MKTDEKGKIILEALKELPQDEVAGPVGDFTQSPFPQMQQQQPMTMLATPQAAVPFNPMQTPVGMPGGIQMPGVGTPMPNQARLLQDAYAQSNMETMRLREVYRQKQVQAANLRQQMQTLELQFNQTVQSSEVQHGGNLMLHRRALTEKPWCGLC</sequence>
<dbReference type="EMBL" id="CDMZ01004910">
    <property type="protein sequence ID" value="CEM51307.1"/>
    <property type="molecule type" value="Genomic_DNA"/>
</dbReference>
<evidence type="ECO:0000256" key="1">
    <source>
        <dbReference type="SAM" id="Coils"/>
    </source>
</evidence>
<keyword evidence="1" id="KW-0175">Coiled coil</keyword>
<name>A0A0G4I333_9ALVE</name>
<reference evidence="3" key="1">
    <citation type="submission" date="2014-11" db="EMBL/GenBank/DDBJ databases">
        <authorList>
            <person name="Otto D Thomas"/>
            <person name="Naeem Raeece"/>
        </authorList>
    </citation>
    <scope>NUCLEOTIDE SEQUENCE</scope>
</reference>
<accession>A0A0G4I333</accession>
<feature type="coiled-coil region" evidence="1">
    <location>
        <begin position="102"/>
        <end position="129"/>
    </location>
</feature>
<dbReference type="VEuPathDB" id="CryptoDB:Cvel_10538"/>
<organism evidence="3">
    <name type="scientific">Chromera velia CCMP2878</name>
    <dbReference type="NCBI Taxonomy" id="1169474"/>
    <lineage>
        <taxon>Eukaryota</taxon>
        <taxon>Sar</taxon>
        <taxon>Alveolata</taxon>
        <taxon>Colpodellida</taxon>
        <taxon>Chromeraceae</taxon>
        <taxon>Chromera</taxon>
    </lineage>
</organism>